<organism evidence="5 6">
    <name type="scientific">Rummeliibacillus stabekisii</name>
    <dbReference type="NCBI Taxonomy" id="241244"/>
    <lineage>
        <taxon>Bacteria</taxon>
        <taxon>Bacillati</taxon>
        <taxon>Bacillota</taxon>
        <taxon>Bacilli</taxon>
        <taxon>Bacillales</taxon>
        <taxon>Caryophanaceae</taxon>
        <taxon>Rummeliibacillus</taxon>
    </lineage>
</organism>
<reference evidence="6" key="2">
    <citation type="submission" date="2016-03" db="EMBL/GenBank/DDBJ databases">
        <authorList>
            <person name="Ploux O."/>
        </authorList>
    </citation>
    <scope>NUCLEOTIDE SEQUENCE [LARGE SCALE GENOMIC DNA]</scope>
    <source>
        <strain evidence="6">PP9</strain>
    </source>
</reference>
<dbReference type="STRING" id="241244.ATY39_11355"/>
<dbReference type="Pfam" id="PF01494">
    <property type="entry name" value="FAD_binding_3"/>
    <property type="match status" value="1"/>
</dbReference>
<evidence type="ECO:0000256" key="1">
    <source>
        <dbReference type="ARBA" id="ARBA00023002"/>
    </source>
</evidence>
<keyword evidence="2" id="KW-0503">Monooxygenase</keyword>
<feature type="coiled-coil region" evidence="3">
    <location>
        <begin position="310"/>
        <end position="337"/>
    </location>
</feature>
<dbReference type="EMBL" id="CP014806">
    <property type="protein sequence ID" value="AMW99963.1"/>
    <property type="molecule type" value="Genomic_DNA"/>
</dbReference>
<dbReference type="NCBIfam" id="NF005243">
    <property type="entry name" value="PRK06753.1"/>
    <property type="match status" value="1"/>
</dbReference>
<dbReference type="Gene3D" id="3.50.50.60">
    <property type="entry name" value="FAD/NAD(P)-binding domain"/>
    <property type="match status" value="1"/>
</dbReference>
<dbReference type="KEGG" id="rst:ATY39_11355"/>
<proteinExistence type="predicted"/>
<dbReference type="Proteomes" id="UP000076021">
    <property type="component" value="Chromosome"/>
</dbReference>
<dbReference type="InterPro" id="IPR036188">
    <property type="entry name" value="FAD/NAD-bd_sf"/>
</dbReference>
<dbReference type="PANTHER" id="PTHR13789">
    <property type="entry name" value="MONOOXYGENASE"/>
    <property type="match status" value="1"/>
</dbReference>
<reference evidence="5 6" key="1">
    <citation type="journal article" date="2016" name="Genome Announc.">
        <title>Whole-Genome Sequence of Rummeliibacillus stabekisii Strain PP9 Isolated from Antarctic Soil.</title>
        <authorList>
            <person name="da Mota F.F."/>
            <person name="Vollu R.E."/>
            <person name="Jurelevicius D."/>
            <person name="Seldin L."/>
        </authorList>
    </citation>
    <scope>NUCLEOTIDE SEQUENCE [LARGE SCALE GENOMIC DNA]</scope>
    <source>
        <strain evidence="5 6">PP9</strain>
    </source>
</reference>
<feature type="domain" description="FAD-binding" evidence="4">
    <location>
        <begin position="2"/>
        <end position="334"/>
    </location>
</feature>
<keyword evidence="6" id="KW-1185">Reference proteome</keyword>
<name>A0A143HE16_9BACL</name>
<dbReference type="OrthoDB" id="9766816at2"/>
<dbReference type="SUPFAM" id="SSF51905">
    <property type="entry name" value="FAD/NAD(P)-binding domain"/>
    <property type="match status" value="1"/>
</dbReference>
<sequence>MKIIIIGGGIGGFTAALALSKLAEVRLYEKAPDFKPLGTGIGIGSNALEALMGLGIAEDVLTYGTPLTTQLFLNKDGKILNSIDFKKIKNKYGQENITIHRGKLHEILYHHIPKEWISFNKRLVEVDQDEHQVTTTFDDGEKVEADLLIAADGIHSLIRKSYIPNSVPRYAGYTCWRGITENNGLIDEQTSYEIWGSEGRVGFAPMNGNQLYWFACMKATEKSHFFATLTQREVSYHFRKFPPNVAEMIQQTKDEHFLHHDIYDLKPIARFVFDRVVLLGDAAHATTPNMGQGAGQAIEDAVTLANALRHFDLEDALQEYEEERVDHTKKVIQVSRQIGWASQWSNPLLANGRNAVLPFIPSALLNWRLKFLFQRKLNG</sequence>
<keyword evidence="3" id="KW-0175">Coiled coil</keyword>
<evidence type="ECO:0000256" key="2">
    <source>
        <dbReference type="ARBA" id="ARBA00023033"/>
    </source>
</evidence>
<keyword evidence="1" id="KW-0560">Oxidoreductase</keyword>
<dbReference type="GO" id="GO:0071949">
    <property type="term" value="F:FAD binding"/>
    <property type="evidence" value="ECO:0007669"/>
    <property type="project" value="InterPro"/>
</dbReference>
<protein>
    <recommendedName>
        <fullName evidence="4">FAD-binding domain-containing protein</fullName>
    </recommendedName>
</protein>
<evidence type="ECO:0000256" key="3">
    <source>
        <dbReference type="SAM" id="Coils"/>
    </source>
</evidence>
<gene>
    <name evidence="5" type="ORF">ATY39_11355</name>
</gene>
<dbReference type="RefSeq" id="WP_066789847.1">
    <property type="nucleotide sequence ID" value="NZ_CP014806.1"/>
</dbReference>
<evidence type="ECO:0000259" key="4">
    <source>
        <dbReference type="Pfam" id="PF01494"/>
    </source>
</evidence>
<evidence type="ECO:0000313" key="5">
    <source>
        <dbReference type="EMBL" id="AMW99963.1"/>
    </source>
</evidence>
<dbReference type="PANTHER" id="PTHR13789:SF309">
    <property type="entry name" value="PUTATIVE (AFU_ORTHOLOGUE AFUA_6G14510)-RELATED"/>
    <property type="match status" value="1"/>
</dbReference>
<dbReference type="InterPro" id="IPR050493">
    <property type="entry name" value="FAD-dep_Monooxygenase_BioMet"/>
</dbReference>
<dbReference type="InterPro" id="IPR002938">
    <property type="entry name" value="FAD-bd"/>
</dbReference>
<dbReference type="AlphaFoldDB" id="A0A143HE16"/>
<dbReference type="GO" id="GO:0004497">
    <property type="term" value="F:monooxygenase activity"/>
    <property type="evidence" value="ECO:0007669"/>
    <property type="project" value="UniProtKB-KW"/>
</dbReference>
<dbReference type="SUPFAM" id="SSF54373">
    <property type="entry name" value="FAD-linked reductases, C-terminal domain"/>
    <property type="match status" value="1"/>
</dbReference>
<dbReference type="PRINTS" id="PR00420">
    <property type="entry name" value="RNGMNOXGNASE"/>
</dbReference>
<evidence type="ECO:0000313" key="6">
    <source>
        <dbReference type="Proteomes" id="UP000076021"/>
    </source>
</evidence>
<accession>A0A143HE16</accession>